<dbReference type="EMBL" id="JBHRSB010000003">
    <property type="protein sequence ID" value="MFC3000407.1"/>
    <property type="molecule type" value="Genomic_DNA"/>
</dbReference>
<feature type="transmembrane region" description="Helical" evidence="1">
    <location>
        <begin position="76"/>
        <end position="96"/>
    </location>
</feature>
<dbReference type="PANTHER" id="PTHR42208">
    <property type="entry name" value="HEAVY METAL TRANSPORTER-RELATED"/>
    <property type="match status" value="1"/>
</dbReference>
<feature type="transmembrane region" description="Helical" evidence="1">
    <location>
        <begin position="102"/>
        <end position="119"/>
    </location>
</feature>
<keyword evidence="1" id="KW-0472">Membrane</keyword>
<dbReference type="PANTHER" id="PTHR42208:SF1">
    <property type="entry name" value="HEAVY METAL TRANSPORTER"/>
    <property type="match status" value="1"/>
</dbReference>
<evidence type="ECO:0000259" key="2">
    <source>
        <dbReference type="Pfam" id="PF13386"/>
    </source>
</evidence>
<evidence type="ECO:0000256" key="1">
    <source>
        <dbReference type="SAM" id="Phobius"/>
    </source>
</evidence>
<feature type="transmembrane region" description="Helical" evidence="1">
    <location>
        <begin position="193"/>
        <end position="221"/>
    </location>
</feature>
<feature type="transmembrane region" description="Helical" evidence="1">
    <location>
        <begin position="233"/>
        <end position="251"/>
    </location>
</feature>
<dbReference type="Proteomes" id="UP001595420">
    <property type="component" value="Unassembled WGS sequence"/>
</dbReference>
<feature type="transmembrane region" description="Helical" evidence="1">
    <location>
        <begin position="20"/>
        <end position="45"/>
    </location>
</feature>
<sequence length="252" mass="24798">MLANCLHDLTALGSGALASVALAMLLAGLAGGVTHCAGMCAPFVLAQAGAASGRGGGGFLSRMSGAALVPYHAGRMIGYAALGGLAGATAGAVSQVTGLRQLLAALLLLAAVMMARQAVGRLPLSWRRRLLPRGGPSAAVAGSYPDLLLRPIGRLMAAPGGWNGFGLGLLLSGLPCGLLYAALAAAAATGSALAGALAMLAFTLGTIPALLGVGLFGRFFLRRAGPLTQMVGGVLFLLNAALLATMAVQLAA</sequence>
<gene>
    <name evidence="3" type="ORF">ACFOD3_10920</name>
</gene>
<organism evidence="3 4">
    <name type="scientific">Falsiroseomonas tokyonensis</name>
    <dbReference type="NCBI Taxonomy" id="430521"/>
    <lineage>
        <taxon>Bacteria</taxon>
        <taxon>Pseudomonadati</taxon>
        <taxon>Pseudomonadota</taxon>
        <taxon>Alphaproteobacteria</taxon>
        <taxon>Acetobacterales</taxon>
        <taxon>Roseomonadaceae</taxon>
        <taxon>Falsiroseomonas</taxon>
    </lineage>
</organism>
<dbReference type="InterPro" id="IPR039447">
    <property type="entry name" value="UreH-like_TM_dom"/>
</dbReference>
<dbReference type="RefSeq" id="WP_216836503.1">
    <property type="nucleotide sequence ID" value="NZ_JAFNJS010000003.1"/>
</dbReference>
<feature type="domain" description="Urease accessory protein UreH-like transmembrane" evidence="2">
    <location>
        <begin position="24"/>
        <end position="238"/>
    </location>
</feature>
<protein>
    <submittedName>
        <fullName evidence="3">Sulfite exporter TauE/SafE family protein</fullName>
    </submittedName>
</protein>
<keyword evidence="1" id="KW-0812">Transmembrane</keyword>
<accession>A0ABV7BS18</accession>
<evidence type="ECO:0000313" key="3">
    <source>
        <dbReference type="EMBL" id="MFC3000407.1"/>
    </source>
</evidence>
<keyword evidence="4" id="KW-1185">Reference proteome</keyword>
<dbReference type="Pfam" id="PF13386">
    <property type="entry name" value="DsbD_2"/>
    <property type="match status" value="1"/>
</dbReference>
<feature type="transmembrane region" description="Helical" evidence="1">
    <location>
        <begin position="164"/>
        <end position="187"/>
    </location>
</feature>
<name>A0ABV7BS18_9PROT</name>
<keyword evidence="1" id="KW-1133">Transmembrane helix</keyword>
<proteinExistence type="predicted"/>
<evidence type="ECO:0000313" key="4">
    <source>
        <dbReference type="Proteomes" id="UP001595420"/>
    </source>
</evidence>
<comment type="caution">
    <text evidence="3">The sequence shown here is derived from an EMBL/GenBank/DDBJ whole genome shotgun (WGS) entry which is preliminary data.</text>
</comment>
<reference evidence="4" key="1">
    <citation type="journal article" date="2019" name="Int. J. Syst. Evol. Microbiol.">
        <title>The Global Catalogue of Microorganisms (GCM) 10K type strain sequencing project: providing services to taxonomists for standard genome sequencing and annotation.</title>
        <authorList>
            <consortium name="The Broad Institute Genomics Platform"/>
            <consortium name="The Broad Institute Genome Sequencing Center for Infectious Disease"/>
            <person name="Wu L."/>
            <person name="Ma J."/>
        </authorList>
    </citation>
    <scope>NUCLEOTIDE SEQUENCE [LARGE SCALE GENOMIC DNA]</scope>
    <source>
        <strain evidence="4">CGMCC 1.16855</strain>
    </source>
</reference>